<evidence type="ECO:0000256" key="2">
    <source>
        <dbReference type="ARBA" id="ARBA00007168"/>
    </source>
</evidence>
<feature type="compositionally biased region" description="Polar residues" evidence="7">
    <location>
        <begin position="67"/>
        <end position="76"/>
    </location>
</feature>
<dbReference type="GO" id="GO:0005886">
    <property type="term" value="C:plasma membrane"/>
    <property type="evidence" value="ECO:0007669"/>
    <property type="project" value="UniProtKB-SubCell"/>
</dbReference>
<organism evidence="8 9">
    <name type="scientific">Cylindrotheca closterium</name>
    <dbReference type="NCBI Taxonomy" id="2856"/>
    <lineage>
        <taxon>Eukaryota</taxon>
        <taxon>Sar</taxon>
        <taxon>Stramenopiles</taxon>
        <taxon>Ochrophyta</taxon>
        <taxon>Bacillariophyta</taxon>
        <taxon>Bacillariophyceae</taxon>
        <taxon>Bacillariophycidae</taxon>
        <taxon>Bacillariales</taxon>
        <taxon>Bacillariaceae</taxon>
        <taxon>Cylindrotheca</taxon>
    </lineage>
</organism>
<evidence type="ECO:0000256" key="4">
    <source>
        <dbReference type="ARBA" id="ARBA00022989"/>
    </source>
</evidence>
<dbReference type="Proteomes" id="UP001295423">
    <property type="component" value="Unassembled WGS sequence"/>
</dbReference>
<feature type="transmembrane region" description="Helical" evidence="6">
    <location>
        <begin position="163"/>
        <end position="184"/>
    </location>
</feature>
<evidence type="ECO:0000256" key="1">
    <source>
        <dbReference type="ARBA" id="ARBA00004141"/>
    </source>
</evidence>
<comment type="subcellular location">
    <subcellularLocation>
        <location evidence="6">Cell membrane</location>
        <topology evidence="6">Multi-pass membrane protein</topology>
    </subcellularLocation>
    <subcellularLocation>
        <location evidence="1">Membrane</location>
        <topology evidence="1">Multi-pass membrane protein</topology>
    </subcellularLocation>
</comment>
<evidence type="ECO:0000313" key="9">
    <source>
        <dbReference type="Proteomes" id="UP001295423"/>
    </source>
</evidence>
<keyword evidence="9" id="KW-1185">Reference proteome</keyword>
<protein>
    <recommendedName>
        <fullName evidence="6">Choline transporter-like protein</fullName>
    </recommendedName>
</protein>
<dbReference type="PANTHER" id="PTHR12385">
    <property type="entry name" value="CHOLINE TRANSPORTER-LIKE (SLC FAMILY 44)"/>
    <property type="match status" value="1"/>
</dbReference>
<keyword evidence="3 6" id="KW-0812">Transmembrane</keyword>
<feature type="transmembrane region" description="Helical" evidence="6">
    <location>
        <begin position="295"/>
        <end position="312"/>
    </location>
</feature>
<feature type="transmembrane region" description="Helical" evidence="6">
    <location>
        <begin position="341"/>
        <end position="363"/>
    </location>
</feature>
<reference evidence="8" key="1">
    <citation type="submission" date="2023-08" db="EMBL/GenBank/DDBJ databases">
        <authorList>
            <person name="Audoor S."/>
            <person name="Bilcke G."/>
        </authorList>
    </citation>
    <scope>NUCLEOTIDE SEQUENCE</scope>
</reference>
<dbReference type="AlphaFoldDB" id="A0AAD2G5H4"/>
<dbReference type="EMBL" id="CAKOGP040002147">
    <property type="protein sequence ID" value="CAJ1963450.1"/>
    <property type="molecule type" value="Genomic_DNA"/>
</dbReference>
<evidence type="ECO:0000256" key="7">
    <source>
        <dbReference type="SAM" id="MobiDB-lite"/>
    </source>
</evidence>
<dbReference type="Pfam" id="PF04515">
    <property type="entry name" value="Choline_transpo"/>
    <property type="match status" value="1"/>
</dbReference>
<dbReference type="InterPro" id="IPR007603">
    <property type="entry name" value="Choline_transptr-like"/>
</dbReference>
<dbReference type="PANTHER" id="PTHR12385:SF4">
    <property type="entry name" value="PROTEIN PNS1"/>
    <property type="match status" value="1"/>
</dbReference>
<keyword evidence="5 6" id="KW-0472">Membrane</keyword>
<evidence type="ECO:0000313" key="8">
    <source>
        <dbReference type="EMBL" id="CAJ1963450.1"/>
    </source>
</evidence>
<proteinExistence type="inferred from homology"/>
<evidence type="ECO:0000256" key="6">
    <source>
        <dbReference type="RuleBase" id="RU368066"/>
    </source>
</evidence>
<evidence type="ECO:0000256" key="5">
    <source>
        <dbReference type="ARBA" id="ARBA00023136"/>
    </source>
</evidence>
<comment type="caution">
    <text evidence="8">The sequence shown here is derived from an EMBL/GenBank/DDBJ whole genome shotgun (WGS) entry which is preliminary data.</text>
</comment>
<sequence>MSCHPNEKDIDNDEPQMVPVTYATVSSAHDPQEFSEAQTIVVGIEEASSGLLQHPQPRQHAPLPHGRQSSPPNTDASIHPASIQVVTFDEQPTNGDDVTGGMEHDVSGLGDNSVRQESTPLLHQNGGAVDLNINALTTENHPYANDFFDDDITSDGRAKCHDLTWAVLFWAHIATVVYAGTQLAPQGYSMMQKNDFDLQQLHDFMQDNFITDDFTAKDLDQLTHFLYELQVWWGIYPIRILWFGIAVAVVSFGLNMFKIYFIIRAHTPFFVAASLIIPGGIFGCLLILMMSDQGLFGFLFCVTVLGFLALYIRKLLWPKLHFAALNLEIALTGIGSNMGTYVWTFAMVEITVLWIVFWCYTVLGMIQYIQRTQCPDIKFDPQSDNNDTCGPSTAVLVALLFSLFWTLKCVGNTVQVYVSGVMATWCFDKETAQGFCSSAVTSSMYRSISFSSGPIAFGSLFQGACKVLRWILGHSNRNLQDANDDCRCCCFCICDLILECLSELFGDVLEYFNQWAYCFVGINGTSYLESGKAAANLFKQRGWTALITDRLVALVLGFGILEGGVVTGLVAIAMERLVTWSTYRDDHADLPESYVLGPLCNVPMATFLFGFVIGCIVSGVMMNVIHGAVNTLIICWAKSPETFTDNHKHWADRMTTVWSSAFPGSQNRDGGRVTDLSDYTTSEETSSFRGYGAIGTSIS</sequence>
<comment type="function">
    <text evidence="6">Choline transporter.</text>
</comment>
<keyword evidence="4 6" id="KW-1133">Transmembrane helix</keyword>
<gene>
    <name evidence="8" type="ORF">CYCCA115_LOCUS20168</name>
</gene>
<comment type="caution">
    <text evidence="6">Lacks conserved residue(s) required for the propagation of feature annotation.</text>
</comment>
<feature type="region of interest" description="Disordered" evidence="7">
    <location>
        <begin position="54"/>
        <end position="78"/>
    </location>
</feature>
<feature type="transmembrane region" description="Helical" evidence="6">
    <location>
        <begin position="551"/>
        <end position="574"/>
    </location>
</feature>
<feature type="transmembrane region" description="Helical" evidence="6">
    <location>
        <begin position="240"/>
        <end position="263"/>
    </location>
</feature>
<name>A0AAD2G5H4_9STRA</name>
<feature type="transmembrane region" description="Helical" evidence="6">
    <location>
        <begin position="269"/>
        <end position="288"/>
    </location>
</feature>
<accession>A0AAD2G5H4</accession>
<dbReference type="GO" id="GO:0022857">
    <property type="term" value="F:transmembrane transporter activity"/>
    <property type="evidence" value="ECO:0007669"/>
    <property type="project" value="UniProtKB-UniRule"/>
</dbReference>
<comment type="similarity">
    <text evidence="2 6">Belongs to the CTL (choline transporter-like) family.</text>
</comment>
<evidence type="ECO:0000256" key="3">
    <source>
        <dbReference type="ARBA" id="ARBA00022692"/>
    </source>
</evidence>